<sequence length="214" mass="22557">MSSVEQDAIPSNELSPDSEDGGVQHIEDIHADAAAAAAAAAPGTGIATRPGPAPISTPRTTSTTPHRVPVLNTALLPHPFRPSDRARLLANEAAAAAAACRRPMIVRLQEMHAAVLLLDPQMQRTQMRSRDSGYEADESSNDSDGDGDGVDSDSSEDVRCQERWSGEREHECEHAQGGRRVGAVGGVRRGGVQTVRRCEGTAQVEGMSSSATVE</sequence>
<feature type="compositionally biased region" description="Gly residues" evidence="1">
    <location>
        <begin position="179"/>
        <end position="189"/>
    </location>
</feature>
<dbReference type="EMBL" id="BLJY01000002">
    <property type="protein sequence ID" value="GFF13354.1"/>
    <property type="molecule type" value="Genomic_DNA"/>
</dbReference>
<feature type="region of interest" description="Disordered" evidence="1">
    <location>
        <begin position="1"/>
        <end position="68"/>
    </location>
</feature>
<accession>A0A5M3YUJ6</accession>
<dbReference type="VEuPathDB" id="FungiDB:ATEG_02369"/>
<keyword evidence="3" id="KW-1185">Reference proteome</keyword>
<evidence type="ECO:0000313" key="2">
    <source>
        <dbReference type="EMBL" id="GFF13354.1"/>
    </source>
</evidence>
<dbReference type="Proteomes" id="UP000452235">
    <property type="component" value="Unassembled WGS sequence"/>
</dbReference>
<name>A0A5M3YUJ6_ASPTE</name>
<protein>
    <submittedName>
        <fullName evidence="2">Uncharacterized protein</fullName>
    </submittedName>
</protein>
<evidence type="ECO:0000256" key="1">
    <source>
        <dbReference type="SAM" id="MobiDB-lite"/>
    </source>
</evidence>
<evidence type="ECO:0000313" key="3">
    <source>
        <dbReference type="Proteomes" id="UP000452235"/>
    </source>
</evidence>
<proteinExistence type="predicted"/>
<feature type="region of interest" description="Disordered" evidence="1">
    <location>
        <begin position="124"/>
        <end position="190"/>
    </location>
</feature>
<dbReference type="AlphaFoldDB" id="A0A5M3YUJ6"/>
<reference evidence="2 3" key="1">
    <citation type="submission" date="2020-01" db="EMBL/GenBank/DDBJ databases">
        <title>Aspergillus terreus IFO 6365 whole genome shotgun sequence.</title>
        <authorList>
            <person name="Kanamasa S."/>
            <person name="Takahashi H."/>
        </authorList>
    </citation>
    <scope>NUCLEOTIDE SEQUENCE [LARGE SCALE GENOMIC DNA]</scope>
    <source>
        <strain evidence="2 3">IFO 6365</strain>
    </source>
</reference>
<feature type="compositionally biased region" description="Acidic residues" evidence="1">
    <location>
        <begin position="134"/>
        <end position="155"/>
    </location>
</feature>
<feature type="compositionally biased region" description="Basic and acidic residues" evidence="1">
    <location>
        <begin position="156"/>
        <end position="176"/>
    </location>
</feature>
<comment type="caution">
    <text evidence="2">The sequence shown here is derived from an EMBL/GenBank/DDBJ whole genome shotgun (WGS) entry which is preliminary data.</text>
</comment>
<gene>
    <name evidence="2" type="ORF">ATEIFO6365_0002046500</name>
</gene>
<feature type="compositionally biased region" description="Low complexity" evidence="1">
    <location>
        <begin position="32"/>
        <end position="68"/>
    </location>
</feature>
<organism evidence="2 3">
    <name type="scientific">Aspergillus terreus</name>
    <dbReference type="NCBI Taxonomy" id="33178"/>
    <lineage>
        <taxon>Eukaryota</taxon>
        <taxon>Fungi</taxon>
        <taxon>Dikarya</taxon>
        <taxon>Ascomycota</taxon>
        <taxon>Pezizomycotina</taxon>
        <taxon>Eurotiomycetes</taxon>
        <taxon>Eurotiomycetidae</taxon>
        <taxon>Eurotiales</taxon>
        <taxon>Aspergillaceae</taxon>
        <taxon>Aspergillus</taxon>
        <taxon>Aspergillus subgen. Circumdati</taxon>
    </lineage>
</organism>
<dbReference type="OrthoDB" id="10541642at2759"/>